<proteinExistence type="predicted"/>
<reference evidence="1 2" key="1">
    <citation type="submission" date="2024-09" db="EMBL/GenBank/DDBJ databases">
        <title>Whole genome analysis of Stenotrophomonas geniculata MK-1, and its biological control impact on peanut foliage fungus diseases.</title>
        <authorList>
            <person name="Ahsan T."/>
        </authorList>
    </citation>
    <scope>NUCLEOTIDE SEQUENCE [LARGE SCALE GENOMIC DNA]</scope>
    <source>
        <strain evidence="1 2">MK-1</strain>
    </source>
</reference>
<accession>A0ABW1N2D6</accession>
<name>A0ABW1N2D6_9GAMM</name>
<evidence type="ECO:0000313" key="1">
    <source>
        <dbReference type="EMBL" id="MFC6069956.1"/>
    </source>
</evidence>
<dbReference type="Proteomes" id="UP001596115">
    <property type="component" value="Unassembled WGS sequence"/>
</dbReference>
<keyword evidence="2" id="KW-1185">Reference proteome</keyword>
<evidence type="ECO:0000313" key="2">
    <source>
        <dbReference type="Proteomes" id="UP001596115"/>
    </source>
</evidence>
<dbReference type="RefSeq" id="WP_049453098.1">
    <property type="nucleotide sequence ID" value="NZ_CP134450.1"/>
</dbReference>
<comment type="caution">
    <text evidence="1">The sequence shown here is derived from an EMBL/GenBank/DDBJ whole genome shotgun (WGS) entry which is preliminary data.</text>
</comment>
<gene>
    <name evidence="1" type="ORF">ACFLLB_10295</name>
</gene>
<protein>
    <submittedName>
        <fullName evidence="1">Uncharacterized protein</fullName>
    </submittedName>
</protein>
<organism evidence="1 2">
    <name type="scientific">Stenotrophomonas geniculata</name>
    <dbReference type="NCBI Taxonomy" id="86188"/>
    <lineage>
        <taxon>Bacteria</taxon>
        <taxon>Pseudomonadati</taxon>
        <taxon>Pseudomonadota</taxon>
        <taxon>Gammaproteobacteria</taxon>
        <taxon>Lysobacterales</taxon>
        <taxon>Lysobacteraceae</taxon>
        <taxon>Stenotrophomonas</taxon>
    </lineage>
</organism>
<sequence length="271" mass="30108">MGKLPAPVLKALRDYYQSDDPKPDDVVRLLSLHDLFSPKFRVEHDTAIRDLLNVFSGTRKDHVVDNFILGVAENSPSLRAGLSAYSFVINFPTHTFSSDDGVVCKICGEFREVTVDPTFINAIRFQAGCMVGNSPTHLTQFLIEHSRTPRRTPSSLTTLSRILQEIRNASADDTPNTLQRSIRRIPGVQMSVYEARGLLTALGHAGILQSGGHQGLAQAFVNAETAPRKHHSSDWGYPISFWTGADGFNDDALHYWFSSYPELLDGLIQPR</sequence>
<dbReference type="EMBL" id="JBHRFL010000014">
    <property type="protein sequence ID" value="MFC6069956.1"/>
    <property type="molecule type" value="Genomic_DNA"/>
</dbReference>